<accession>A0A9W6FGS7</accession>
<sequence>MAEIENGSVTYLLNGESSANPIWKQTIGIGSAPGFQSSDTVYASYTSENEEPTYTNTKPEHSEADHKYDETGTCKICGHHSVKAVGHSLTLDGSIGVNFYYYIDHKYRDIDSNYTVEFEFTVNGKTSTVPYNANKSLQIDGESAFGFTASIDSDEMTFPITSELKVKKDGKVIYSNFALE</sequence>
<dbReference type="Proteomes" id="UP001145094">
    <property type="component" value="Unassembled WGS sequence"/>
</dbReference>
<reference evidence="1" key="1">
    <citation type="submission" date="2022-11" db="EMBL/GenBank/DDBJ databases">
        <title>Draft genome sequence of Sellimonas catena strain 12EGH17.</title>
        <authorList>
            <person name="Hisatomi A."/>
            <person name="Ohkuma M."/>
            <person name="Sakamoto M."/>
        </authorList>
    </citation>
    <scope>NUCLEOTIDE SEQUENCE</scope>
    <source>
        <strain evidence="1">12EGH17</strain>
    </source>
</reference>
<reference evidence="2" key="3">
    <citation type="submission" date="2022-11" db="EMBL/GenBank/DDBJ databases">
        <title>Draft genome sequence of Sellimonas catena strain 18CBH55.</title>
        <authorList>
            <person name="Atsushi H."/>
            <person name="Moriya O."/>
            <person name="Mitsuo S."/>
        </authorList>
    </citation>
    <scope>NUCLEOTIDE SEQUENCE</scope>
    <source>
        <strain evidence="2">18CBH55</strain>
    </source>
</reference>
<name>A0A9W6FGS7_9FIRM</name>
<evidence type="ECO:0000313" key="4">
    <source>
        <dbReference type="Proteomes" id="UP001145145"/>
    </source>
</evidence>
<reference evidence="1" key="2">
    <citation type="submission" date="2022-11" db="EMBL/GenBank/DDBJ databases">
        <title>Draft genome sequence of Sellimonas catena strain 12EGH17.</title>
        <authorList>
            <person name="Atsushi H."/>
            <person name="Moriya O."/>
            <person name="Mitsuo S."/>
        </authorList>
    </citation>
    <scope>NUCLEOTIDE SEQUENCE</scope>
    <source>
        <strain evidence="1">12EGH17</strain>
    </source>
</reference>
<evidence type="ECO:0000313" key="2">
    <source>
        <dbReference type="EMBL" id="GLG91250.1"/>
    </source>
</evidence>
<organism evidence="2 3">
    <name type="scientific">Sellimonas catena</name>
    <dbReference type="NCBI Taxonomy" id="2994035"/>
    <lineage>
        <taxon>Bacteria</taxon>
        <taxon>Bacillati</taxon>
        <taxon>Bacillota</taxon>
        <taxon>Clostridia</taxon>
        <taxon>Lachnospirales</taxon>
        <taxon>Lachnospiraceae</taxon>
        <taxon>Sellimonas</taxon>
    </lineage>
</organism>
<evidence type="ECO:0000313" key="1">
    <source>
        <dbReference type="EMBL" id="GLG05888.1"/>
    </source>
</evidence>
<dbReference type="AlphaFoldDB" id="A0A9W6FGS7"/>
<dbReference type="EMBL" id="BSCH01000018">
    <property type="protein sequence ID" value="GLG91250.1"/>
    <property type="molecule type" value="Genomic_DNA"/>
</dbReference>
<reference evidence="2" key="4">
    <citation type="submission" date="2022-11" db="EMBL/GenBank/DDBJ databases">
        <title>Draft genome sequence of Sellimonas catena strain 18CBH55.</title>
        <authorList>
            <person name="Hisatomi A."/>
            <person name="Ohkuma M."/>
            <person name="Sakamoto M."/>
        </authorList>
    </citation>
    <scope>NUCLEOTIDE SEQUENCE</scope>
    <source>
        <strain evidence="2">18CBH55</strain>
    </source>
</reference>
<dbReference type="EMBL" id="BSBO01000040">
    <property type="protein sequence ID" value="GLG05888.1"/>
    <property type="molecule type" value="Genomic_DNA"/>
</dbReference>
<protein>
    <submittedName>
        <fullName evidence="2">Uncharacterized protein</fullName>
    </submittedName>
</protein>
<reference evidence="2 4" key="5">
    <citation type="journal article" date="2023" name="Int. J. Syst. Evol. Microbiol.">
        <title>Sellimonas catena sp. nov., isolated from human faeces.</title>
        <authorList>
            <person name="Hisatomi A."/>
            <person name="Ohkuma M."/>
            <person name="Sakamoto M."/>
        </authorList>
    </citation>
    <scope>NUCLEOTIDE SEQUENCE</scope>
    <source>
        <strain evidence="1 4">12EGH17</strain>
        <strain evidence="2">18CBH55</strain>
    </source>
</reference>
<evidence type="ECO:0000313" key="3">
    <source>
        <dbReference type="Proteomes" id="UP001145094"/>
    </source>
</evidence>
<proteinExistence type="predicted"/>
<comment type="caution">
    <text evidence="2">The sequence shown here is derived from an EMBL/GenBank/DDBJ whole genome shotgun (WGS) entry which is preliminary data.</text>
</comment>
<dbReference type="RefSeq" id="WP_281845663.1">
    <property type="nucleotide sequence ID" value="NZ_BSBO01000040.1"/>
</dbReference>
<gene>
    <name evidence="1" type="ORF">Selli1_30620</name>
    <name evidence="2" type="ORF">Selli2_26770</name>
</gene>
<dbReference type="Proteomes" id="UP001145145">
    <property type="component" value="Unassembled WGS sequence"/>
</dbReference>
<keyword evidence="4" id="KW-1185">Reference proteome</keyword>